<feature type="transmembrane region" description="Helical" evidence="1">
    <location>
        <begin position="17"/>
        <end position="38"/>
    </location>
</feature>
<dbReference type="EMBL" id="QKYV01000002">
    <property type="protein sequence ID" value="PZW42716.1"/>
    <property type="molecule type" value="Genomic_DNA"/>
</dbReference>
<keyword evidence="1" id="KW-0812">Transmembrane</keyword>
<evidence type="ECO:0000256" key="1">
    <source>
        <dbReference type="SAM" id="Phobius"/>
    </source>
</evidence>
<dbReference type="Proteomes" id="UP000249542">
    <property type="component" value="Unassembled WGS sequence"/>
</dbReference>
<organism evidence="2 3">
    <name type="scientific">Mesonia algae</name>
    <dbReference type="NCBI Taxonomy" id="213248"/>
    <lineage>
        <taxon>Bacteria</taxon>
        <taxon>Pseudomonadati</taxon>
        <taxon>Bacteroidota</taxon>
        <taxon>Flavobacteriia</taxon>
        <taxon>Flavobacteriales</taxon>
        <taxon>Flavobacteriaceae</taxon>
        <taxon>Mesonia</taxon>
    </lineage>
</organism>
<keyword evidence="3" id="KW-1185">Reference proteome</keyword>
<accession>A0A2W7I738</accession>
<keyword evidence="1" id="KW-0472">Membrane</keyword>
<evidence type="ECO:0000313" key="3">
    <source>
        <dbReference type="Proteomes" id="UP000249542"/>
    </source>
</evidence>
<sequence length="205" mass="23754">MKTPYKNIYTVLKTNRFIVVFVVSMALGSLIYSGWIVYDINKKALNHAFAINTNGAVIPLQWVDQKDNLKVEALDHLRLFHTYFYQINATNFKKNLEKALWLGNSSVDNVYQQKKSNGVYNRILQFSLIQKVISIDSKVDLSQEPYRFRTTTIFEINRGKVTDKYQLVSSGDLVHVDRSYPHNTHGLLITNYFENSLKKINNDNP</sequence>
<dbReference type="RefSeq" id="WP_111540360.1">
    <property type="nucleotide sequence ID" value="NZ_QKYV01000002.1"/>
</dbReference>
<gene>
    <name evidence="2" type="ORF">LX95_01033</name>
</gene>
<name>A0A2W7I738_9FLAO</name>
<protein>
    <recommendedName>
        <fullName evidence="4">Conjugative transposon TraK protein</fullName>
    </recommendedName>
</protein>
<comment type="caution">
    <text evidence="2">The sequence shown here is derived from an EMBL/GenBank/DDBJ whole genome shotgun (WGS) entry which is preliminary data.</text>
</comment>
<evidence type="ECO:0008006" key="4">
    <source>
        <dbReference type="Google" id="ProtNLM"/>
    </source>
</evidence>
<dbReference type="AlphaFoldDB" id="A0A2W7I738"/>
<reference evidence="2 3" key="1">
    <citation type="submission" date="2018-06" db="EMBL/GenBank/DDBJ databases">
        <title>Genomic Encyclopedia of Archaeal and Bacterial Type Strains, Phase II (KMG-II): from individual species to whole genera.</title>
        <authorList>
            <person name="Goeker M."/>
        </authorList>
    </citation>
    <scope>NUCLEOTIDE SEQUENCE [LARGE SCALE GENOMIC DNA]</scope>
    <source>
        <strain evidence="2 3">DSM 15361</strain>
    </source>
</reference>
<proteinExistence type="predicted"/>
<evidence type="ECO:0000313" key="2">
    <source>
        <dbReference type="EMBL" id="PZW42716.1"/>
    </source>
</evidence>
<keyword evidence="1" id="KW-1133">Transmembrane helix</keyword>